<evidence type="ECO:0000313" key="3">
    <source>
        <dbReference type="Proteomes" id="UP000222106"/>
    </source>
</evidence>
<gene>
    <name evidence="2" type="ORF">ATJ97_2220</name>
</gene>
<accession>A0A2A9EKU1</accession>
<dbReference type="RefSeq" id="WP_098483760.1">
    <property type="nucleotide sequence ID" value="NZ_PDJI01000004.1"/>
</dbReference>
<comment type="caution">
    <text evidence="2">The sequence shown here is derived from an EMBL/GenBank/DDBJ whole genome shotgun (WGS) entry which is preliminary data.</text>
</comment>
<protein>
    <submittedName>
        <fullName evidence="2">Uncharacterized protein</fullName>
    </submittedName>
</protein>
<reference evidence="2 3" key="1">
    <citation type="submission" date="2017-10" db="EMBL/GenBank/DDBJ databases">
        <title>Sequencing the genomes of 1000 actinobacteria strains.</title>
        <authorList>
            <person name="Klenk H.-P."/>
        </authorList>
    </citation>
    <scope>NUCLEOTIDE SEQUENCE [LARGE SCALE GENOMIC DNA]</scope>
    <source>
        <strain evidence="2 3">DSM 21838</strain>
    </source>
</reference>
<dbReference type="AlphaFoldDB" id="A0A2A9EKU1"/>
<sequence>MVFSLGAVMVGAGTTFDGWQESRNDCRQLFCDAGLYLGPVVLGWFMLVAAAVAYQARLLRGARGPEALAAPG</sequence>
<name>A0A2A9EKU1_9MICO</name>
<keyword evidence="1" id="KW-0472">Membrane</keyword>
<proteinExistence type="predicted"/>
<evidence type="ECO:0000256" key="1">
    <source>
        <dbReference type="SAM" id="Phobius"/>
    </source>
</evidence>
<organism evidence="2 3">
    <name type="scientific">Georgenia soli</name>
    <dbReference type="NCBI Taxonomy" id="638953"/>
    <lineage>
        <taxon>Bacteria</taxon>
        <taxon>Bacillati</taxon>
        <taxon>Actinomycetota</taxon>
        <taxon>Actinomycetes</taxon>
        <taxon>Micrococcales</taxon>
        <taxon>Bogoriellaceae</taxon>
        <taxon>Georgenia</taxon>
    </lineage>
</organism>
<keyword evidence="1" id="KW-1133">Transmembrane helix</keyword>
<keyword evidence="1" id="KW-0812">Transmembrane</keyword>
<dbReference type="EMBL" id="PDJI01000004">
    <property type="protein sequence ID" value="PFG39707.1"/>
    <property type="molecule type" value="Genomic_DNA"/>
</dbReference>
<evidence type="ECO:0000313" key="2">
    <source>
        <dbReference type="EMBL" id="PFG39707.1"/>
    </source>
</evidence>
<keyword evidence="3" id="KW-1185">Reference proteome</keyword>
<dbReference type="Proteomes" id="UP000222106">
    <property type="component" value="Unassembled WGS sequence"/>
</dbReference>
<feature type="transmembrane region" description="Helical" evidence="1">
    <location>
        <begin position="33"/>
        <end position="54"/>
    </location>
</feature>